<name>A0A0R2EZS3_9LACO</name>
<comment type="caution">
    <text evidence="5">The sequence shown here is derived from an EMBL/GenBank/DDBJ whole genome shotgun (WGS) entry which is preliminary data.</text>
</comment>
<sequence>MQNFGMVIKQATNQMNKHMDTYAKQFGLTGSQMSIIDFVGNHGQVLQRDIEAEFAIQRSTATLTLQRMEKSGLIQRTAAATDARQKAVSLTPKATKLKQKITAYIQGQQQAMEKTFTPAEQAVFNRMITYFIQLNGGAHD</sequence>
<evidence type="ECO:0000313" key="6">
    <source>
        <dbReference type="Proteomes" id="UP000050865"/>
    </source>
</evidence>
<dbReference type="SMART" id="SM00347">
    <property type="entry name" value="HTH_MARR"/>
    <property type="match status" value="1"/>
</dbReference>
<dbReference type="RefSeq" id="WP_056989611.1">
    <property type="nucleotide sequence ID" value="NZ_AYZJ01000042.1"/>
</dbReference>
<dbReference type="InterPro" id="IPR036390">
    <property type="entry name" value="WH_DNA-bd_sf"/>
</dbReference>
<feature type="domain" description="HTH marR-type" evidence="4">
    <location>
        <begin position="1"/>
        <end position="133"/>
    </location>
</feature>
<keyword evidence="6" id="KW-1185">Reference proteome</keyword>
<reference evidence="5 6" key="1">
    <citation type="journal article" date="2015" name="Genome Announc.">
        <title>Expanding the biotechnology potential of lactobacilli through comparative genomics of 213 strains and associated genera.</title>
        <authorList>
            <person name="Sun Z."/>
            <person name="Harris H.M."/>
            <person name="McCann A."/>
            <person name="Guo C."/>
            <person name="Argimon S."/>
            <person name="Zhang W."/>
            <person name="Yang X."/>
            <person name="Jeffery I.B."/>
            <person name="Cooney J.C."/>
            <person name="Kagawa T.F."/>
            <person name="Liu W."/>
            <person name="Song Y."/>
            <person name="Salvetti E."/>
            <person name="Wrobel A."/>
            <person name="Rasinkangas P."/>
            <person name="Parkhill J."/>
            <person name="Rea M.C."/>
            <person name="O'Sullivan O."/>
            <person name="Ritari J."/>
            <person name="Douillard F.P."/>
            <person name="Paul Ross R."/>
            <person name="Yang R."/>
            <person name="Briner A.E."/>
            <person name="Felis G.E."/>
            <person name="de Vos W.M."/>
            <person name="Barrangou R."/>
            <person name="Klaenhammer T.R."/>
            <person name="Caufield P.W."/>
            <person name="Cui Y."/>
            <person name="Zhang H."/>
            <person name="O'Toole P.W."/>
        </authorList>
    </citation>
    <scope>NUCLEOTIDE SEQUENCE [LARGE SCALE GENOMIC DNA]</scope>
    <source>
        <strain evidence="5 6">DSM 22697</strain>
    </source>
</reference>
<evidence type="ECO:0000256" key="2">
    <source>
        <dbReference type="ARBA" id="ARBA00023125"/>
    </source>
</evidence>
<dbReference type="GO" id="GO:0003677">
    <property type="term" value="F:DNA binding"/>
    <property type="evidence" value="ECO:0007669"/>
    <property type="project" value="UniProtKB-KW"/>
</dbReference>
<evidence type="ECO:0000313" key="5">
    <source>
        <dbReference type="EMBL" id="KRN21662.1"/>
    </source>
</evidence>
<dbReference type="STRING" id="1423730.FC75_GL002123"/>
<dbReference type="PANTHER" id="PTHR42756:SF1">
    <property type="entry name" value="TRANSCRIPTIONAL REPRESSOR OF EMRAB OPERON"/>
    <property type="match status" value="1"/>
</dbReference>
<proteinExistence type="predicted"/>
<organism evidence="5 6">
    <name type="scientific">Lacticaseibacillus camelliae DSM 22697 = JCM 13995</name>
    <dbReference type="NCBI Taxonomy" id="1423730"/>
    <lineage>
        <taxon>Bacteria</taxon>
        <taxon>Bacillati</taxon>
        <taxon>Bacillota</taxon>
        <taxon>Bacilli</taxon>
        <taxon>Lactobacillales</taxon>
        <taxon>Lactobacillaceae</taxon>
        <taxon>Lacticaseibacillus</taxon>
    </lineage>
</organism>
<dbReference type="InterPro" id="IPR000835">
    <property type="entry name" value="HTH_MarR-typ"/>
</dbReference>
<evidence type="ECO:0000259" key="4">
    <source>
        <dbReference type="PROSITE" id="PS50995"/>
    </source>
</evidence>
<evidence type="ECO:0000256" key="3">
    <source>
        <dbReference type="ARBA" id="ARBA00023163"/>
    </source>
</evidence>
<keyword evidence="3" id="KW-0804">Transcription</keyword>
<dbReference type="PATRIC" id="fig|1423730.4.peg.2206"/>
<dbReference type="Gene3D" id="1.10.10.10">
    <property type="entry name" value="Winged helix-like DNA-binding domain superfamily/Winged helix DNA-binding domain"/>
    <property type="match status" value="1"/>
</dbReference>
<keyword evidence="2" id="KW-0238">DNA-binding</keyword>
<dbReference type="SUPFAM" id="SSF46785">
    <property type="entry name" value="Winged helix' DNA-binding domain"/>
    <property type="match status" value="1"/>
</dbReference>
<dbReference type="PROSITE" id="PS50995">
    <property type="entry name" value="HTH_MARR_2"/>
    <property type="match status" value="1"/>
</dbReference>
<keyword evidence="1" id="KW-0805">Transcription regulation</keyword>
<accession>A0A0R2EZS3</accession>
<dbReference type="EMBL" id="AYZJ01000042">
    <property type="protein sequence ID" value="KRN21662.1"/>
    <property type="molecule type" value="Genomic_DNA"/>
</dbReference>
<dbReference type="Pfam" id="PF12802">
    <property type="entry name" value="MarR_2"/>
    <property type="match status" value="1"/>
</dbReference>
<dbReference type="AlphaFoldDB" id="A0A0R2EZS3"/>
<dbReference type="PANTHER" id="PTHR42756">
    <property type="entry name" value="TRANSCRIPTIONAL REGULATOR, MARR"/>
    <property type="match status" value="1"/>
</dbReference>
<dbReference type="GO" id="GO:0003700">
    <property type="term" value="F:DNA-binding transcription factor activity"/>
    <property type="evidence" value="ECO:0007669"/>
    <property type="project" value="InterPro"/>
</dbReference>
<gene>
    <name evidence="5" type="ORF">FC75_GL002123</name>
</gene>
<protein>
    <recommendedName>
        <fullName evidence="4">HTH marR-type domain-containing protein</fullName>
    </recommendedName>
</protein>
<dbReference type="Proteomes" id="UP000050865">
    <property type="component" value="Unassembled WGS sequence"/>
</dbReference>
<dbReference type="InterPro" id="IPR036388">
    <property type="entry name" value="WH-like_DNA-bd_sf"/>
</dbReference>
<evidence type="ECO:0000256" key="1">
    <source>
        <dbReference type="ARBA" id="ARBA00023015"/>
    </source>
</evidence>